<evidence type="ECO:0000313" key="2">
    <source>
        <dbReference type="Proteomes" id="UP000789525"/>
    </source>
</evidence>
<reference evidence="1" key="1">
    <citation type="submission" date="2021-06" db="EMBL/GenBank/DDBJ databases">
        <authorList>
            <person name="Kallberg Y."/>
            <person name="Tangrot J."/>
            <person name="Rosling A."/>
        </authorList>
    </citation>
    <scope>NUCLEOTIDE SEQUENCE</scope>
    <source>
        <strain evidence="1">CL356</strain>
    </source>
</reference>
<dbReference type="Proteomes" id="UP000789525">
    <property type="component" value="Unassembled WGS sequence"/>
</dbReference>
<feature type="non-terminal residue" evidence="1">
    <location>
        <position position="210"/>
    </location>
</feature>
<comment type="caution">
    <text evidence="1">The sequence shown here is derived from an EMBL/GenBank/DDBJ whole genome shotgun (WGS) entry which is preliminary data.</text>
</comment>
<dbReference type="EMBL" id="CAJVPT010055979">
    <property type="protein sequence ID" value="CAG8756087.1"/>
    <property type="molecule type" value="Genomic_DNA"/>
</dbReference>
<gene>
    <name evidence="1" type="ORF">ACOLOM_LOCUS12963</name>
</gene>
<keyword evidence="2" id="KW-1185">Reference proteome</keyword>
<sequence>MPPRLTNAKPNTLNETMKLLQVAIEDAMSELYDLERATINRYGEKISDSRDLRSNLQRYWKQISEMLKTAYIIGDDVALLRSRIKAGTKGELQALLEDLKEQITDVELLTSDLVKSYETPGMVYYEIPVTPYDKLWQPKGRKTHQYEQHDNREWYPDGHEALLGYKEADIRVFQCLKVLNSAWKDQLEFCDNCIRALDDGKDAADQMVKA</sequence>
<name>A0ACA9QP69_9GLOM</name>
<organism evidence="1 2">
    <name type="scientific">Acaulospora colombiana</name>
    <dbReference type="NCBI Taxonomy" id="27376"/>
    <lineage>
        <taxon>Eukaryota</taxon>
        <taxon>Fungi</taxon>
        <taxon>Fungi incertae sedis</taxon>
        <taxon>Mucoromycota</taxon>
        <taxon>Glomeromycotina</taxon>
        <taxon>Glomeromycetes</taxon>
        <taxon>Diversisporales</taxon>
        <taxon>Acaulosporaceae</taxon>
        <taxon>Acaulospora</taxon>
    </lineage>
</organism>
<accession>A0ACA9QP69</accession>
<protein>
    <submittedName>
        <fullName evidence="1">12048_t:CDS:1</fullName>
    </submittedName>
</protein>
<evidence type="ECO:0000313" key="1">
    <source>
        <dbReference type="EMBL" id="CAG8756087.1"/>
    </source>
</evidence>
<proteinExistence type="predicted"/>